<evidence type="ECO:0000313" key="3">
    <source>
        <dbReference type="Proteomes" id="UP000465240"/>
    </source>
</evidence>
<protein>
    <submittedName>
        <fullName evidence="2">Uncharacterized protein</fullName>
    </submittedName>
</protein>
<dbReference type="RefSeq" id="WP_156770563.1">
    <property type="nucleotide sequence ID" value="NZ_BLKX01000001.1"/>
</dbReference>
<comment type="caution">
    <text evidence="2">The sequence shown here is derived from an EMBL/GenBank/DDBJ whole genome shotgun (WGS) entry which is preliminary data.</text>
</comment>
<organism evidence="2 4">
    <name type="scientific">Mycobacterium paragordonae</name>
    <dbReference type="NCBI Taxonomy" id="1389713"/>
    <lineage>
        <taxon>Bacteria</taxon>
        <taxon>Bacillati</taxon>
        <taxon>Actinomycetota</taxon>
        <taxon>Actinomycetes</taxon>
        <taxon>Mycobacteriales</taxon>
        <taxon>Mycobacteriaceae</taxon>
        <taxon>Mycobacterium</taxon>
    </lineage>
</organism>
<dbReference type="PROSITE" id="PS51257">
    <property type="entry name" value="PROKAR_LIPOPROTEIN"/>
    <property type="match status" value="1"/>
</dbReference>
<reference evidence="2" key="3">
    <citation type="submission" date="2023-06" db="EMBL/GenBank/DDBJ databases">
        <title>Identification of two novel mycobacterium reveal diversities and complexities of Mycobacterium gordonae clade.</title>
        <authorList>
            <person name="Matsumoto Y."/>
            <person name="Nakamura S."/>
            <person name="Motooka D."/>
            <person name="Fukushima K."/>
        </authorList>
    </citation>
    <scope>NUCLEOTIDE SEQUENCE</scope>
    <source>
        <strain evidence="2">TY812</strain>
    </source>
</reference>
<keyword evidence="3" id="KW-1185">Reference proteome</keyword>
<dbReference type="EMBL" id="BLKX01000001">
    <property type="protein sequence ID" value="GFG78101.1"/>
    <property type="molecule type" value="Genomic_DNA"/>
</dbReference>
<dbReference type="Proteomes" id="UP000465240">
    <property type="component" value="Unassembled WGS sequence"/>
</dbReference>
<dbReference type="AlphaFoldDB" id="A0AAJ1S413"/>
<accession>A0AAJ1S413</accession>
<reference evidence="1" key="2">
    <citation type="submission" date="2020-02" db="EMBL/GenBank/DDBJ databases">
        <authorList>
            <person name="Matsumoto Y."/>
            <person name="Kinjo T."/>
            <person name="Motooka D."/>
            <person name="Nabeya D."/>
            <person name="Jung N."/>
            <person name="Uechi K."/>
            <person name="Horii T."/>
            <person name="Iida T."/>
            <person name="Fujita J."/>
            <person name="Nakamura S."/>
        </authorList>
    </citation>
    <scope>NUCLEOTIDE SEQUENCE</scope>
    <source>
        <strain evidence="1">JCM 18565</strain>
    </source>
</reference>
<reference evidence="1 3" key="1">
    <citation type="journal article" date="2019" name="Emerg. Microbes Infect.">
        <title>Comprehensive subspecies identification of 175 nontuberculous mycobacteria species based on 7547 genomic profiles.</title>
        <authorList>
            <person name="Matsumoto Y."/>
            <person name="Kinjo T."/>
            <person name="Motooka D."/>
            <person name="Nabeya D."/>
            <person name="Jung N."/>
            <person name="Uechi K."/>
            <person name="Horii T."/>
            <person name="Iida T."/>
            <person name="Fujita J."/>
            <person name="Nakamura S."/>
        </authorList>
    </citation>
    <scope>NUCLEOTIDE SEQUENCE [LARGE SCALE GENOMIC DNA]</scope>
    <source>
        <strain evidence="1 3">JCM 18565</strain>
    </source>
</reference>
<evidence type="ECO:0000313" key="4">
    <source>
        <dbReference type="Proteomes" id="UP001229081"/>
    </source>
</evidence>
<name>A0AAJ1S413_9MYCO</name>
<dbReference type="Proteomes" id="UP001229081">
    <property type="component" value="Unassembled WGS sequence"/>
</dbReference>
<proteinExistence type="predicted"/>
<sequence length="47" mass="4683">MSAKTKVKAAIGAAIFAGFALLSVGCMKQPVAPALPVPVTSETAIPQ</sequence>
<evidence type="ECO:0000313" key="2">
    <source>
        <dbReference type="EMBL" id="MDP7736072.1"/>
    </source>
</evidence>
<dbReference type="EMBL" id="JAUFSA010000001">
    <property type="protein sequence ID" value="MDP7736072.1"/>
    <property type="molecule type" value="Genomic_DNA"/>
</dbReference>
<gene>
    <name evidence="1" type="ORF">MPRG_13770</name>
    <name evidence="2" type="ORF">QXL92_15120</name>
</gene>
<evidence type="ECO:0000313" key="1">
    <source>
        <dbReference type="EMBL" id="GFG78101.1"/>
    </source>
</evidence>